<name>A0A9P1NZ03_9CYAN</name>
<dbReference type="InterPro" id="IPR050695">
    <property type="entry name" value="N-acetylmuramoyl_amidase_3"/>
</dbReference>
<dbReference type="Gene3D" id="3.40.630.40">
    <property type="entry name" value="Zn-dependent exopeptidases"/>
    <property type="match status" value="1"/>
</dbReference>
<dbReference type="GO" id="GO:0008745">
    <property type="term" value="F:N-acetylmuramoyl-L-alanine amidase activity"/>
    <property type="evidence" value="ECO:0007669"/>
    <property type="project" value="InterPro"/>
</dbReference>
<reference evidence="5 6" key="1">
    <citation type="submission" date="2014-02" db="EMBL/GenBank/DDBJ databases">
        <authorList>
            <person name="Genoscope - CEA"/>
        </authorList>
    </citation>
    <scope>NUCLEOTIDE SEQUENCE [LARGE SCALE GENOMIC DNA]</scope>
    <source>
        <strain evidence="5 6">PCC 8005</strain>
    </source>
</reference>
<dbReference type="Pfam" id="PF11741">
    <property type="entry name" value="AMIN"/>
    <property type="match status" value="1"/>
</dbReference>
<keyword evidence="1" id="KW-0378">Hydrolase</keyword>
<evidence type="ECO:0000256" key="2">
    <source>
        <dbReference type="SAM" id="MobiDB-lite"/>
    </source>
</evidence>
<dbReference type="RefSeq" id="WP_008051495.1">
    <property type="nucleotide sequence ID" value="NZ_FO818640.1"/>
</dbReference>
<feature type="domain" description="MurNAc-LAA" evidence="4">
    <location>
        <begin position="527"/>
        <end position="634"/>
    </location>
</feature>
<dbReference type="CDD" id="cd02696">
    <property type="entry name" value="MurNAc-LAA"/>
    <property type="match status" value="1"/>
</dbReference>
<protein>
    <submittedName>
        <fullName evidence="5">N-acetylmuramoyl-L-alanine amidase</fullName>
    </submittedName>
</protein>
<proteinExistence type="predicted"/>
<evidence type="ECO:0000313" key="5">
    <source>
        <dbReference type="EMBL" id="CDM95683.1"/>
    </source>
</evidence>
<dbReference type="InterPro" id="IPR002508">
    <property type="entry name" value="MurNAc-LAA_cat"/>
</dbReference>
<feature type="compositionally biased region" description="Gly residues" evidence="2">
    <location>
        <begin position="473"/>
        <end position="483"/>
    </location>
</feature>
<dbReference type="InterPro" id="IPR021731">
    <property type="entry name" value="AMIN_dom"/>
</dbReference>
<organism evidence="5 6">
    <name type="scientific">Limnospira indica PCC 8005</name>
    <dbReference type="NCBI Taxonomy" id="376219"/>
    <lineage>
        <taxon>Bacteria</taxon>
        <taxon>Bacillati</taxon>
        <taxon>Cyanobacteriota</taxon>
        <taxon>Cyanophyceae</taxon>
        <taxon>Oscillatoriophycideae</taxon>
        <taxon>Oscillatoriales</taxon>
        <taxon>Sirenicapillariaceae</taxon>
        <taxon>Limnospira</taxon>
    </lineage>
</organism>
<evidence type="ECO:0000259" key="4">
    <source>
        <dbReference type="SMART" id="SM00646"/>
    </source>
</evidence>
<keyword evidence="6" id="KW-1185">Reference proteome</keyword>
<feature type="region of interest" description="Disordered" evidence="2">
    <location>
        <begin position="405"/>
        <end position="483"/>
    </location>
</feature>
<dbReference type="Pfam" id="PF01520">
    <property type="entry name" value="Amidase_3"/>
    <property type="match status" value="1"/>
</dbReference>
<feature type="signal peptide" evidence="3">
    <location>
        <begin position="1"/>
        <end position="29"/>
    </location>
</feature>
<evidence type="ECO:0000256" key="1">
    <source>
        <dbReference type="ARBA" id="ARBA00022801"/>
    </source>
</evidence>
<dbReference type="GO" id="GO:0030288">
    <property type="term" value="C:outer membrane-bounded periplasmic space"/>
    <property type="evidence" value="ECO:0007669"/>
    <property type="project" value="TreeGrafter"/>
</dbReference>
<dbReference type="EMBL" id="FO818640">
    <property type="protein sequence ID" value="CDM95683.1"/>
    <property type="molecule type" value="Genomic_DNA"/>
</dbReference>
<dbReference type="AlphaFoldDB" id="A0A9P1NZ03"/>
<feature type="chain" id="PRO_5040140527" evidence="3">
    <location>
        <begin position="30"/>
        <end position="642"/>
    </location>
</feature>
<keyword evidence="3" id="KW-0732">Signal</keyword>
<dbReference type="GO" id="GO:0009253">
    <property type="term" value="P:peptidoglycan catabolic process"/>
    <property type="evidence" value="ECO:0007669"/>
    <property type="project" value="InterPro"/>
</dbReference>
<feature type="compositionally biased region" description="Pro residues" evidence="2">
    <location>
        <begin position="410"/>
        <end position="459"/>
    </location>
</feature>
<accession>A0A9P1NZ03</accession>
<gene>
    <name evidence="5" type="ORF">ARTHRO_40088</name>
</gene>
<dbReference type="PANTHER" id="PTHR30404:SF0">
    <property type="entry name" value="N-ACETYLMURAMOYL-L-ALANINE AMIDASE AMIC"/>
    <property type="match status" value="1"/>
</dbReference>
<dbReference type="SUPFAM" id="SSF53187">
    <property type="entry name" value="Zn-dependent exopeptidases"/>
    <property type="match status" value="1"/>
</dbReference>
<dbReference type="SMART" id="SM00646">
    <property type="entry name" value="Ami_3"/>
    <property type="match status" value="1"/>
</dbReference>
<evidence type="ECO:0000313" key="6">
    <source>
        <dbReference type="Proteomes" id="UP000032946"/>
    </source>
</evidence>
<dbReference type="Proteomes" id="UP000032946">
    <property type="component" value="Chromosome"/>
</dbReference>
<sequence length="642" mass="69540">MLRIGSNLLQRWLLPSLVSVLLMASGAEAAEVRSWEFESSQNRLSFTTDEGVQPTAKLLSNPTRLVIELPGTSLGSVSGQRSSPGGNIREIRWEQTDNENARIIVELVEGYTLNPQMVQFRGISASEWMVQLPQPQAIGSSSPPAALPAQATVVSATEAVQQQFQQPVQQQFQQTAQANPNRSIPNQPQTFVEQIEMRDNGIVLKTTGQMPQIEFKRSQDRTWMTLDIFGASLRGATTRGRAVNREGVAISQVTQLSTTPPVVRVTFSTPNTNQNWEARAVAGGVSIWPQGGVPPAVQASSSIVTIESITLQNQSYFAVRGNGPLNYTHGWDAETGAYGITFFSARLADGVRLPQREVGGPIIWSRLRQEDPDTFTVLFQPATRVQVGQVSQNSPQELAIPMGVHLASGAPPPRTPAPVTQPPINNPNPFPPPAQNRPPSSLPLPFPPPNRPSPQPPVGRNPNARVSVVIDPGHGGSDPGAVGVGGIREKDVVISISLQVQQILEQNGVNVVMTRTDDRTIDLEPRVSLANRVGAVAFVSIHANAAYRAGATGVETFYHQTGYSLAQYIQNSILANFSLHNRGVKQARFYVLRNTTMPSALVEVGFLTNANDARLLADPAQRTRMAQAIAQGILQYLRASGY</sequence>
<dbReference type="PANTHER" id="PTHR30404">
    <property type="entry name" value="N-ACETYLMURAMOYL-L-ALANINE AMIDASE"/>
    <property type="match status" value="1"/>
</dbReference>
<dbReference type="Gene3D" id="2.60.40.3500">
    <property type="match status" value="1"/>
</dbReference>
<evidence type="ECO:0000256" key="3">
    <source>
        <dbReference type="SAM" id="SignalP"/>
    </source>
</evidence>